<reference evidence="8 9" key="1">
    <citation type="submission" date="2024-04" db="EMBL/GenBank/DDBJ databases">
        <title>Complete genome sequence of Fusarium acuminatum.</title>
        <authorList>
            <person name="Lan B."/>
        </authorList>
    </citation>
    <scope>NUCLEOTIDE SEQUENCE [LARGE SCALE GENOMIC DNA]</scope>
    <source>
        <strain evidence="8">1A</strain>
    </source>
</reference>
<proteinExistence type="predicted"/>
<feature type="transmembrane region" description="Helical" evidence="6">
    <location>
        <begin position="20"/>
        <end position="39"/>
    </location>
</feature>
<dbReference type="CDD" id="cd12148">
    <property type="entry name" value="fungal_TF_MHR"/>
    <property type="match status" value="1"/>
</dbReference>
<feature type="transmembrane region" description="Helical" evidence="6">
    <location>
        <begin position="198"/>
        <end position="216"/>
    </location>
</feature>
<evidence type="ECO:0000256" key="5">
    <source>
        <dbReference type="ARBA" id="ARBA00023242"/>
    </source>
</evidence>
<evidence type="ECO:0000256" key="1">
    <source>
        <dbReference type="ARBA" id="ARBA00004141"/>
    </source>
</evidence>
<dbReference type="PANTHER" id="PTHR31465">
    <property type="entry name" value="PROTEIN RTA1-RELATED"/>
    <property type="match status" value="1"/>
</dbReference>
<evidence type="ECO:0000256" key="6">
    <source>
        <dbReference type="SAM" id="Phobius"/>
    </source>
</evidence>
<feature type="transmembrane region" description="Helical" evidence="6">
    <location>
        <begin position="113"/>
        <end position="135"/>
    </location>
</feature>
<feature type="transmembrane region" description="Helical" evidence="6">
    <location>
        <begin position="46"/>
        <end position="65"/>
    </location>
</feature>
<keyword evidence="3 6" id="KW-1133">Transmembrane helix</keyword>
<feature type="transmembrane region" description="Helical" evidence="6">
    <location>
        <begin position="155"/>
        <end position="177"/>
    </location>
</feature>
<evidence type="ECO:0000313" key="9">
    <source>
        <dbReference type="Proteomes" id="UP001489902"/>
    </source>
</evidence>
<feature type="domain" description="Xylanolytic transcriptional activator regulatory" evidence="7">
    <location>
        <begin position="340"/>
        <end position="519"/>
    </location>
</feature>
<dbReference type="Proteomes" id="UP001489902">
    <property type="component" value="Chromosome 1"/>
</dbReference>
<comment type="subcellular location">
    <subcellularLocation>
        <location evidence="1">Membrane</location>
        <topology evidence="1">Multi-pass membrane protein</topology>
    </subcellularLocation>
</comment>
<evidence type="ECO:0000256" key="2">
    <source>
        <dbReference type="ARBA" id="ARBA00022692"/>
    </source>
</evidence>
<dbReference type="EMBL" id="CP151260">
    <property type="protein sequence ID" value="WZH40628.1"/>
    <property type="molecule type" value="Genomic_DNA"/>
</dbReference>
<keyword evidence="9" id="KW-1185">Reference proteome</keyword>
<keyword evidence="5" id="KW-0539">Nucleus</keyword>
<keyword evidence="4 6" id="KW-0472">Membrane</keyword>
<dbReference type="InterPro" id="IPR007568">
    <property type="entry name" value="RTA1"/>
</dbReference>
<dbReference type="InterPro" id="IPR007219">
    <property type="entry name" value="XnlR_reg_dom"/>
</dbReference>
<organism evidence="8 9">
    <name type="scientific">Fusarium acuminatum</name>
    <dbReference type="NCBI Taxonomy" id="5515"/>
    <lineage>
        <taxon>Eukaryota</taxon>
        <taxon>Fungi</taxon>
        <taxon>Dikarya</taxon>
        <taxon>Ascomycota</taxon>
        <taxon>Pezizomycotina</taxon>
        <taxon>Sordariomycetes</taxon>
        <taxon>Hypocreomycetidae</taxon>
        <taxon>Hypocreales</taxon>
        <taxon>Nectriaceae</taxon>
        <taxon>Fusarium</taxon>
        <taxon>Fusarium tricinctum species complex</taxon>
    </lineage>
</organism>
<dbReference type="Pfam" id="PF04082">
    <property type="entry name" value="Fungal_trans"/>
    <property type="match status" value="1"/>
</dbReference>
<feature type="transmembrane region" description="Helical" evidence="6">
    <location>
        <begin position="77"/>
        <end position="101"/>
    </location>
</feature>
<name>A0ABZ2WL80_9HYPO</name>
<evidence type="ECO:0000256" key="3">
    <source>
        <dbReference type="ARBA" id="ARBA00022989"/>
    </source>
</evidence>
<keyword evidence="2 6" id="KW-0812">Transmembrane</keyword>
<evidence type="ECO:0000256" key="4">
    <source>
        <dbReference type="ARBA" id="ARBA00023136"/>
    </source>
</evidence>
<dbReference type="PANTHER" id="PTHR31465:SF27">
    <property type="entry name" value="DOMAIN PROTEIN, PUTATIVE (AFU_ORTHOLOGUE AFUA_3G01030)-RELATED"/>
    <property type="match status" value="1"/>
</dbReference>
<evidence type="ECO:0000259" key="7">
    <source>
        <dbReference type="Pfam" id="PF04082"/>
    </source>
</evidence>
<protein>
    <submittedName>
        <fullName evidence="8">Zn2-C6 fungal-type domain-containing protein</fullName>
    </submittedName>
</protein>
<accession>A0ABZ2WL80</accession>
<dbReference type="Pfam" id="PF04479">
    <property type="entry name" value="RTA1"/>
    <property type="match status" value="1"/>
</dbReference>
<evidence type="ECO:0000313" key="8">
    <source>
        <dbReference type="EMBL" id="WZH40628.1"/>
    </source>
</evidence>
<gene>
    <name evidence="8" type="ORF">QYS62_001566</name>
</gene>
<sequence length="883" mass="100260">MPTLKPFKGDVYLWEYLPSLPGAITFTILFLIITILHGWRMYRTKLWFCIPFFIGGVCEVLGYFFRATAWNATNSLAIYIMQSLFLLLPPVFFAATLYMVYSRLVRAIGGEKCSLVSIRWTTRLFVIGDFITFNIQGNGGGLLANEKLAHVGNIIVISGLIAQILLFLAFFICCVVFHRRFRAYLRHTSIPVEIRWEAYLNMLYFTSASILVRNIFRVVEFIMDKQGYLQQKAKVKCVHTGTAPCQRCSRLGTSECELARPQARSAKKAARRVQSISSALTPGDDVSVISSTPGFQPIASPISSRQAASYLVQETVDEHLTRLPIRIILKALNIFTAKFPELRILQASTFIKEYQTIRSKESKALLATILAITRKQCSIVTGDWLRSLKSSESYASYAWITLFDAILLPPKVQVVQALLILTLYEWGVREYHKAWMHCGKSSNMRRSMLLIGTGMAIRIMQSLHSSRVSPHPLDVSQNNDIDVVAIAVESRTYWACFIMDCTINSGTYNPRMLPMFEMHKLKVPRPLNYTDFAFGFDAAALDHVCTGDLSGLAQSFETIALGFDIYAQAMSFVFNNGRCAPGMCAPENCPWVPGSAWSQCRGRLEEWRKGQHERLCYPQHSVVVHMTLGHGESFIYLNMLYYLSTIMLHREYFPFLPKADSTPRGPVDPPLLEAEAPPGWWDESARELFNAAEQIACLLQEASECGIPLMTPFSGFCAFTACFLNLYVFRFPSMNLHRSSRAEQLMNWGLEYLEEFQNAWELAGGWIKTIQNSSLLYKRATEDAGRYRGRTRADFETLHQSIHEYRIVDRSDQHLQQINHADHNSLRRDEENDAAVTRQTQASTNLGAAVNSSVPDPFPNWWSMLQEVEFTDVGNLWNGMREL</sequence>